<dbReference type="EMBL" id="MN035156">
    <property type="protein sequence ID" value="QDH89986.1"/>
    <property type="molecule type" value="Genomic_RNA"/>
</dbReference>
<sequence length="63" mass="6893">MALPFHMSISEYGEKIFSKIADTLQLVDPAITVPAIDVQSMDENTCVISLVMHISPSKGDLDE</sequence>
<name>A0A514D8R3_9VIRU</name>
<proteinExistence type="predicted"/>
<organism evidence="1">
    <name type="scientific">Leviviridae sp</name>
    <dbReference type="NCBI Taxonomy" id="2027243"/>
    <lineage>
        <taxon>Viruses</taxon>
        <taxon>Riboviria</taxon>
        <taxon>Orthornavirae</taxon>
        <taxon>Lenarviricota</taxon>
        <taxon>Leviviricetes</taxon>
        <taxon>Norzivirales</taxon>
        <taxon>Fiersviridae</taxon>
    </lineage>
</organism>
<accession>A0A514D8R3</accession>
<gene>
    <name evidence="1" type="ORF">H1RhizoL1215e3415_000003</name>
</gene>
<protein>
    <submittedName>
        <fullName evidence="1">Uncharacterized protein</fullName>
    </submittedName>
</protein>
<evidence type="ECO:0000313" key="1">
    <source>
        <dbReference type="EMBL" id="QDH89986.1"/>
    </source>
</evidence>
<reference evidence="1" key="1">
    <citation type="submission" date="2019-05" db="EMBL/GenBank/DDBJ databases">
        <title>Metatranscriptomic reconstruction reveals RNA viruses with the potential to shape carbon cycling in soil.</title>
        <authorList>
            <person name="Starr E.P."/>
            <person name="Nuccio E."/>
            <person name="Pett-Ridge J."/>
            <person name="Banfield J.F."/>
            <person name="Firestone M.K."/>
        </authorList>
    </citation>
    <scope>NUCLEOTIDE SEQUENCE</scope>
    <source>
        <strain evidence="1">H1_Rhizo_Litter_1_scaffold_215_e_3415</strain>
    </source>
</reference>